<dbReference type="InterPro" id="IPR023213">
    <property type="entry name" value="CAT-like_dom_sf"/>
</dbReference>
<evidence type="ECO:0000256" key="10">
    <source>
        <dbReference type="RuleBase" id="RU000503"/>
    </source>
</evidence>
<evidence type="ECO:0000256" key="8">
    <source>
        <dbReference type="ARBA" id="ARBA00023315"/>
    </source>
</evidence>
<dbReference type="GO" id="GO:0008811">
    <property type="term" value="F:chloramphenicol O-acetyltransferase activity"/>
    <property type="evidence" value="ECO:0007669"/>
    <property type="project" value="UniProtKB-EC"/>
</dbReference>
<organism evidence="12 13">
    <name type="scientific">Priestia megaterium</name>
    <name type="common">Bacillus megaterium</name>
    <dbReference type="NCBI Taxonomy" id="1404"/>
    <lineage>
        <taxon>Bacteria</taxon>
        <taxon>Bacillati</taxon>
        <taxon>Bacillota</taxon>
        <taxon>Bacilli</taxon>
        <taxon>Bacillales</taxon>
        <taxon>Bacillaceae</taxon>
        <taxon>Priestia</taxon>
    </lineage>
</organism>
<comment type="subunit">
    <text evidence="3">Homotrimer.</text>
</comment>
<dbReference type="SUPFAM" id="SSF52777">
    <property type="entry name" value="CoA-dependent acyltransferases"/>
    <property type="match status" value="1"/>
</dbReference>
<comment type="catalytic activity">
    <reaction evidence="10">
        <text>chloramphenicol + acetyl-CoA = chloramphenicol 3-acetate + CoA</text>
        <dbReference type="Rhea" id="RHEA:18421"/>
        <dbReference type="ChEBI" id="CHEBI:16730"/>
        <dbReference type="ChEBI" id="CHEBI:17698"/>
        <dbReference type="ChEBI" id="CHEBI:57287"/>
        <dbReference type="ChEBI" id="CHEBI:57288"/>
        <dbReference type="EC" id="2.3.1.28"/>
    </reaction>
</comment>
<dbReference type="EC" id="2.3.1.28" evidence="4 10"/>
<dbReference type="GO" id="GO:0046677">
    <property type="term" value="P:response to antibiotic"/>
    <property type="evidence" value="ECO:0007669"/>
    <property type="project" value="UniProtKB-KW"/>
</dbReference>
<dbReference type="PANTHER" id="PTHR38474">
    <property type="entry name" value="SLR0299 PROTEIN"/>
    <property type="match status" value="1"/>
</dbReference>
<dbReference type="RefSeq" id="WP_116077511.1">
    <property type="nucleotide sequence ID" value="NZ_CP187635.1"/>
</dbReference>
<sequence>MKFKFIDRENWYRKEYFEHYLQQQTTFSMTNDINISILLKNIKKKKYKLYPVFIYMVTKTVNSHREFRTCFNSEGKLGYWEEMIPSYTIFDNESSMFSSIWTQNSSSFAEFYDMYQDDVKKYNSLGKLFPKPSIPANNFPISMLPWSSFTGFNLNINNGGDFLLPIITAGKYSKKENGIFLPISIQLHHAVCDGYHASVFMNNLQKLADKSEDWL</sequence>
<evidence type="ECO:0000256" key="11">
    <source>
        <dbReference type="RuleBase" id="RU004156"/>
    </source>
</evidence>
<dbReference type="EMBL" id="PQWM01000034">
    <property type="protein sequence ID" value="RDZ10024.1"/>
    <property type="molecule type" value="Genomic_DNA"/>
</dbReference>
<dbReference type="PROSITE" id="PS00100">
    <property type="entry name" value="CAT"/>
    <property type="match status" value="1"/>
</dbReference>
<accession>A0A3D8WWD5</accession>
<name>A0A3D8WWD5_PRIMG</name>
<evidence type="ECO:0000256" key="9">
    <source>
        <dbReference type="PIRSR" id="PIRSR000440-1"/>
    </source>
</evidence>
<dbReference type="SMART" id="SM01059">
    <property type="entry name" value="CAT"/>
    <property type="match status" value="1"/>
</dbReference>
<feature type="active site" description="Proton acceptor" evidence="9">
    <location>
        <position position="189"/>
    </location>
</feature>
<dbReference type="NCBIfam" id="NF000491">
    <property type="entry name" value="chloram_CatA"/>
    <property type="match status" value="1"/>
</dbReference>
<evidence type="ECO:0000256" key="2">
    <source>
        <dbReference type="ARBA" id="ARBA00010571"/>
    </source>
</evidence>
<evidence type="ECO:0000256" key="5">
    <source>
        <dbReference type="ARBA" id="ARBA00020291"/>
    </source>
</evidence>
<reference evidence="12 13" key="1">
    <citation type="journal article" date="2018" name="Appl. Environ. Microbiol.">
        <title>Antimicrobial susceptibility testing and tentative epidemiological cut-off values of five Bacillus species relevant for use as animal feed additives or for plant protection.</title>
        <authorList>
            <person name="Agerso Y."/>
            <person name="Stuer-Lauridsen B."/>
            <person name="Bjerre K."/>
            <person name="Jensen M.G."/>
            <person name="Johansen E."/>
            <person name="Bennedsen M."/>
            <person name="Brockmann E."/>
            <person name="Nielsen B."/>
        </authorList>
    </citation>
    <scope>NUCLEOTIDE SEQUENCE [LARGE SCALE GENOMIC DNA]</scope>
    <source>
        <strain evidence="12 13">CHCC20162</strain>
    </source>
</reference>
<dbReference type="PIRSF" id="PIRSF000440">
    <property type="entry name" value="CAT"/>
    <property type="match status" value="1"/>
</dbReference>
<dbReference type="Gene3D" id="3.30.559.10">
    <property type="entry name" value="Chloramphenicol acetyltransferase-like domain"/>
    <property type="match status" value="1"/>
</dbReference>
<keyword evidence="6 10" id="KW-0808">Transferase</keyword>
<dbReference type="InterPro" id="IPR018372">
    <property type="entry name" value="Chloramphenicol_AcTrfase_AS"/>
</dbReference>
<dbReference type="Pfam" id="PF00302">
    <property type="entry name" value="CAT"/>
    <property type="match status" value="1"/>
</dbReference>
<keyword evidence="8 10" id="KW-0012">Acyltransferase</keyword>
<evidence type="ECO:0000256" key="7">
    <source>
        <dbReference type="ARBA" id="ARBA00023251"/>
    </source>
</evidence>
<evidence type="ECO:0000256" key="6">
    <source>
        <dbReference type="ARBA" id="ARBA00022679"/>
    </source>
</evidence>
<dbReference type="Proteomes" id="UP000256519">
    <property type="component" value="Unassembled WGS sequence"/>
</dbReference>
<evidence type="ECO:0000256" key="3">
    <source>
        <dbReference type="ARBA" id="ARBA00011233"/>
    </source>
</evidence>
<comment type="caution">
    <text evidence="12">The sequence shown here is derived from an EMBL/GenBank/DDBJ whole genome shotgun (WGS) entry which is preliminary data.</text>
</comment>
<comment type="similarity">
    <text evidence="2 11">Belongs to the chloramphenicol acetyltransferase family.</text>
</comment>
<protein>
    <recommendedName>
        <fullName evidence="5 10">Chloramphenicol acetyltransferase</fullName>
        <ecNumber evidence="4 10">2.3.1.28</ecNumber>
    </recommendedName>
</protein>
<gene>
    <name evidence="12" type="primary">catA</name>
    <name evidence="12" type="ORF">C3744_24045</name>
</gene>
<proteinExistence type="inferred from homology"/>
<evidence type="ECO:0000313" key="12">
    <source>
        <dbReference type="EMBL" id="RDZ10024.1"/>
    </source>
</evidence>
<keyword evidence="7 10" id="KW-0046">Antibiotic resistance</keyword>
<evidence type="ECO:0000256" key="1">
    <source>
        <dbReference type="ARBA" id="ARBA00002150"/>
    </source>
</evidence>
<evidence type="ECO:0000313" key="13">
    <source>
        <dbReference type="Proteomes" id="UP000256519"/>
    </source>
</evidence>
<dbReference type="PANTHER" id="PTHR38474:SF2">
    <property type="entry name" value="CHLORAMPHENICOL ACETYLTRANSFERASE"/>
    <property type="match status" value="1"/>
</dbReference>
<dbReference type="AlphaFoldDB" id="A0A3D8WWD5"/>
<evidence type="ECO:0000256" key="4">
    <source>
        <dbReference type="ARBA" id="ARBA00013235"/>
    </source>
</evidence>
<comment type="function">
    <text evidence="1 10">This enzyme is an effector of chloramphenicol resistance in bacteria.</text>
</comment>
<dbReference type="InterPro" id="IPR001707">
    <property type="entry name" value="Cmp_AcTrfase"/>
</dbReference>